<dbReference type="GO" id="GO:0061651">
    <property type="term" value="F:Atg12 conjugating enzyme activity"/>
    <property type="evidence" value="ECO:0007669"/>
    <property type="project" value="TreeGrafter"/>
</dbReference>
<dbReference type="GO" id="GO:0032446">
    <property type="term" value="P:protein modification by small protein conjugation"/>
    <property type="evidence" value="ECO:0007669"/>
    <property type="project" value="TreeGrafter"/>
</dbReference>
<protein>
    <recommendedName>
        <fullName evidence="2">Ubiquitin-like-conjugating enzyme ATG10</fullName>
    </recommendedName>
    <alternativeName>
        <fullName evidence="6">Autophagy-related protein 10</fullName>
    </alternativeName>
</protein>
<name>A0A0E0MMS7_ORYPU</name>
<evidence type="ECO:0000256" key="5">
    <source>
        <dbReference type="ARBA" id="ARBA00023006"/>
    </source>
</evidence>
<dbReference type="Gramene" id="OPUNC12G11890.1">
    <property type="protein sequence ID" value="OPUNC12G11890.1"/>
    <property type="gene ID" value="OPUNC12G11890"/>
</dbReference>
<dbReference type="STRING" id="4537.A0A0E0MMS7"/>
<evidence type="ECO:0000256" key="7">
    <source>
        <dbReference type="SAM" id="MobiDB-lite"/>
    </source>
</evidence>
<dbReference type="GO" id="GO:0000422">
    <property type="term" value="P:autophagy of mitochondrion"/>
    <property type="evidence" value="ECO:0007669"/>
    <property type="project" value="TreeGrafter"/>
</dbReference>
<comment type="similarity">
    <text evidence="1">Belongs to the ATG10 family.</text>
</comment>
<dbReference type="AlphaFoldDB" id="A0A0E0MMS7"/>
<dbReference type="GO" id="GO:0005829">
    <property type="term" value="C:cytosol"/>
    <property type="evidence" value="ECO:0007669"/>
    <property type="project" value="TreeGrafter"/>
</dbReference>
<dbReference type="PANTHER" id="PTHR14957">
    <property type="entry name" value="UBIQUITIN-LIKE-CONJUGATING ENZYME ATG10"/>
    <property type="match status" value="1"/>
</dbReference>
<feature type="region of interest" description="Disordered" evidence="7">
    <location>
        <begin position="1"/>
        <end position="26"/>
    </location>
</feature>
<dbReference type="HOGENOM" id="CLU_072332_3_0_1"/>
<dbReference type="eggNOG" id="KOG4741">
    <property type="taxonomic scope" value="Eukaryota"/>
</dbReference>
<keyword evidence="5" id="KW-0072">Autophagy</keyword>
<dbReference type="Proteomes" id="UP000026962">
    <property type="component" value="Chromosome 12"/>
</dbReference>
<evidence type="ECO:0000313" key="8">
    <source>
        <dbReference type="EnsemblPlants" id="OPUNC12G11890.1"/>
    </source>
</evidence>
<organism evidence="8">
    <name type="scientific">Oryza punctata</name>
    <name type="common">Red rice</name>
    <dbReference type="NCBI Taxonomy" id="4537"/>
    <lineage>
        <taxon>Eukaryota</taxon>
        <taxon>Viridiplantae</taxon>
        <taxon>Streptophyta</taxon>
        <taxon>Embryophyta</taxon>
        <taxon>Tracheophyta</taxon>
        <taxon>Spermatophyta</taxon>
        <taxon>Magnoliopsida</taxon>
        <taxon>Liliopsida</taxon>
        <taxon>Poales</taxon>
        <taxon>Poaceae</taxon>
        <taxon>BOP clade</taxon>
        <taxon>Oryzoideae</taxon>
        <taxon>Oryzeae</taxon>
        <taxon>Oryzinae</taxon>
        <taxon>Oryza</taxon>
    </lineage>
</organism>
<evidence type="ECO:0000256" key="4">
    <source>
        <dbReference type="ARBA" id="ARBA00022786"/>
    </source>
</evidence>
<evidence type="ECO:0000313" key="9">
    <source>
        <dbReference type="Proteomes" id="UP000026962"/>
    </source>
</evidence>
<reference evidence="8" key="2">
    <citation type="submission" date="2018-05" db="EMBL/GenBank/DDBJ databases">
        <title>OpunRS2 (Oryza punctata Reference Sequence Version 2).</title>
        <authorList>
            <person name="Zhang J."/>
            <person name="Kudrna D."/>
            <person name="Lee S."/>
            <person name="Talag J."/>
            <person name="Welchert J."/>
            <person name="Wing R.A."/>
        </authorList>
    </citation>
    <scope>NUCLEOTIDE SEQUENCE [LARGE SCALE GENOMIC DNA]</scope>
</reference>
<dbReference type="GO" id="GO:0000045">
    <property type="term" value="P:autophagosome assembly"/>
    <property type="evidence" value="ECO:0007669"/>
    <property type="project" value="TreeGrafter"/>
</dbReference>
<reference evidence="8" key="1">
    <citation type="submission" date="2015-04" db="UniProtKB">
        <authorList>
            <consortium name="EnsemblPlants"/>
        </authorList>
    </citation>
    <scope>IDENTIFICATION</scope>
</reference>
<dbReference type="InterPro" id="IPR007135">
    <property type="entry name" value="Atg3/Atg10"/>
</dbReference>
<evidence type="ECO:0000256" key="6">
    <source>
        <dbReference type="ARBA" id="ARBA00029833"/>
    </source>
</evidence>
<proteinExistence type="inferred from homology"/>
<dbReference type="Gene3D" id="3.30.1460.50">
    <property type="match status" value="1"/>
</dbReference>
<feature type="compositionally biased region" description="Basic residues" evidence="7">
    <location>
        <begin position="15"/>
        <end position="26"/>
    </location>
</feature>
<evidence type="ECO:0000256" key="2">
    <source>
        <dbReference type="ARBA" id="ARBA00021099"/>
    </source>
</evidence>
<keyword evidence="9" id="KW-1185">Reference proteome</keyword>
<dbReference type="Pfam" id="PF03987">
    <property type="entry name" value="Autophagy_act_C"/>
    <property type="match status" value="1"/>
</dbReference>
<dbReference type="OMA" id="CCDEASA"/>
<evidence type="ECO:0000256" key="3">
    <source>
        <dbReference type="ARBA" id="ARBA00022679"/>
    </source>
</evidence>
<keyword evidence="4" id="KW-0833">Ubl conjugation pathway</keyword>
<accession>A0A0E0MMS7</accession>
<keyword evidence="3" id="KW-0808">Transferase</keyword>
<sequence length="321" mass="35400">MSSSFSSCSPPTPPARRHAARHRRLSLARPTPRRRLCLGGSGSSRLHCFGLRLSGSRLARRPPSTLAVSARLLGYSPPAAAVVKSSEILCLPLALGFGGFVMGGSSIGEGTLSLSDFVASAKALIEKSKVIDVDDSLPDWQWKPCGKMGVPSEEEGYLALEGVYCNPGGRQEQIEDSNSFDVTDIIRDDTWVQSSSESVHVYDYHAVYSFSYKVPVLYFQGHQAGGQLLTLDEIKEDLPSHSLKLLVESKWTFITREEHPHFSRPWFTLHPCGTSDCMKLLLEGIKDKDQQLQYLPAWLSVVGQAVGLKIPLELYDNFTLF</sequence>
<evidence type="ECO:0000256" key="1">
    <source>
        <dbReference type="ARBA" id="ARBA00005696"/>
    </source>
</evidence>
<dbReference type="PANTHER" id="PTHR14957:SF1">
    <property type="entry name" value="UBIQUITIN-LIKE-CONJUGATING ENZYME ATG10"/>
    <property type="match status" value="1"/>
</dbReference>
<dbReference type="EnsemblPlants" id="OPUNC12G11890.1">
    <property type="protein sequence ID" value="OPUNC12G11890.1"/>
    <property type="gene ID" value="OPUNC12G11890"/>
</dbReference>